<dbReference type="AlphaFoldDB" id="A0A1I7FN68"/>
<dbReference type="EMBL" id="FPBO01000002">
    <property type="protein sequence ID" value="SFU37476.1"/>
    <property type="molecule type" value="Genomic_DNA"/>
</dbReference>
<reference evidence="3" key="1">
    <citation type="submission" date="2016-10" db="EMBL/GenBank/DDBJ databases">
        <authorList>
            <person name="Varghese N."/>
            <person name="Submissions S."/>
        </authorList>
    </citation>
    <scope>NUCLEOTIDE SEQUENCE [LARGE SCALE GENOMIC DNA]</scope>
    <source>
        <strain evidence="3">CGMCC 1.11014</strain>
    </source>
</reference>
<evidence type="ECO:0000256" key="1">
    <source>
        <dbReference type="SAM" id="MobiDB-lite"/>
    </source>
</evidence>
<feature type="region of interest" description="Disordered" evidence="1">
    <location>
        <begin position="1"/>
        <end position="21"/>
    </location>
</feature>
<dbReference type="Gene3D" id="1.20.120.20">
    <property type="entry name" value="Apolipoprotein"/>
    <property type="match status" value="1"/>
</dbReference>
<sequence>MENTTNTTGTAGKPDTITSIGRETRADLHGAIESTKDKVQPTADRLATSAHAAVDKVAEKVQPTADRLASAAHSATDKVAETAGKLGAEFDVRSKQMTEAAKRLTESGRGYVRGSPMTSVLVAVAAGYGLSKLLGSRKS</sequence>
<evidence type="ECO:0000313" key="3">
    <source>
        <dbReference type="Proteomes" id="UP000199391"/>
    </source>
</evidence>
<evidence type="ECO:0008006" key="4">
    <source>
        <dbReference type="Google" id="ProtNLM"/>
    </source>
</evidence>
<name>A0A1I7FN68_9BURK</name>
<dbReference type="STRING" id="1035707.SAMN05216552_1002154"/>
<evidence type="ECO:0000313" key="2">
    <source>
        <dbReference type="EMBL" id="SFU37476.1"/>
    </source>
</evidence>
<dbReference type="Proteomes" id="UP000199391">
    <property type="component" value="Unassembled WGS sequence"/>
</dbReference>
<proteinExistence type="predicted"/>
<protein>
    <recommendedName>
        <fullName evidence="4">DUF883 family protein</fullName>
    </recommendedName>
</protein>
<accession>A0A1I7FN68</accession>
<dbReference type="RefSeq" id="WP_093553320.1">
    <property type="nucleotide sequence ID" value="NZ_FPBO01000002.1"/>
</dbReference>
<dbReference type="OrthoDB" id="8706490at2"/>
<organism evidence="2 3">
    <name type="scientific">Pseudoduganella namucuonensis</name>
    <dbReference type="NCBI Taxonomy" id="1035707"/>
    <lineage>
        <taxon>Bacteria</taxon>
        <taxon>Pseudomonadati</taxon>
        <taxon>Pseudomonadota</taxon>
        <taxon>Betaproteobacteria</taxon>
        <taxon>Burkholderiales</taxon>
        <taxon>Oxalobacteraceae</taxon>
        <taxon>Telluria group</taxon>
        <taxon>Pseudoduganella</taxon>
    </lineage>
</organism>
<keyword evidence="3" id="KW-1185">Reference proteome</keyword>
<gene>
    <name evidence="2" type="ORF">SAMN05216552_1002154</name>
</gene>
<dbReference type="SUPFAM" id="SSF58113">
    <property type="entry name" value="Apolipoprotein A-I"/>
    <property type="match status" value="1"/>
</dbReference>